<keyword evidence="1" id="KW-0732">Signal</keyword>
<dbReference type="Pfam" id="PF03713">
    <property type="entry name" value="DUF305"/>
    <property type="match status" value="1"/>
</dbReference>
<accession>A0ABW2H7J3</accession>
<comment type="caution">
    <text evidence="3">The sequence shown here is derived from an EMBL/GenBank/DDBJ whole genome shotgun (WGS) entry which is preliminary data.</text>
</comment>
<organism evidence="3 4">
    <name type="scientific">Catellatospora aurea</name>
    <dbReference type="NCBI Taxonomy" id="1337874"/>
    <lineage>
        <taxon>Bacteria</taxon>
        <taxon>Bacillati</taxon>
        <taxon>Actinomycetota</taxon>
        <taxon>Actinomycetes</taxon>
        <taxon>Micromonosporales</taxon>
        <taxon>Micromonosporaceae</taxon>
        <taxon>Catellatospora</taxon>
    </lineage>
</organism>
<dbReference type="InterPro" id="IPR005183">
    <property type="entry name" value="DUF305_CopM-like"/>
</dbReference>
<dbReference type="Gene3D" id="1.20.1260.10">
    <property type="match status" value="1"/>
</dbReference>
<evidence type="ECO:0000259" key="2">
    <source>
        <dbReference type="Pfam" id="PF03713"/>
    </source>
</evidence>
<proteinExistence type="predicted"/>
<feature type="chain" id="PRO_5045496937" evidence="1">
    <location>
        <begin position="24"/>
        <end position="190"/>
    </location>
</feature>
<keyword evidence="4" id="KW-1185">Reference proteome</keyword>
<evidence type="ECO:0000313" key="3">
    <source>
        <dbReference type="EMBL" id="MFC7247961.1"/>
    </source>
</evidence>
<evidence type="ECO:0000313" key="4">
    <source>
        <dbReference type="Proteomes" id="UP001596392"/>
    </source>
</evidence>
<feature type="domain" description="DUF305" evidence="2">
    <location>
        <begin position="46"/>
        <end position="186"/>
    </location>
</feature>
<dbReference type="RefSeq" id="WP_376810647.1">
    <property type="nucleotide sequence ID" value="NZ_JBHTAC010000070.1"/>
</dbReference>
<gene>
    <name evidence="3" type="ORF">ACFQO7_36320</name>
</gene>
<reference evidence="4" key="1">
    <citation type="journal article" date="2019" name="Int. J. Syst. Evol. Microbiol.">
        <title>The Global Catalogue of Microorganisms (GCM) 10K type strain sequencing project: providing services to taxonomists for standard genome sequencing and annotation.</title>
        <authorList>
            <consortium name="The Broad Institute Genomics Platform"/>
            <consortium name="The Broad Institute Genome Sequencing Center for Infectious Disease"/>
            <person name="Wu L."/>
            <person name="Ma J."/>
        </authorList>
    </citation>
    <scope>NUCLEOTIDE SEQUENCE [LARGE SCALE GENOMIC DNA]</scope>
    <source>
        <strain evidence="4">CGMCC 1.9106</strain>
    </source>
</reference>
<sequence length="190" mass="19810">MRTRVYACAVALLLAGCGGADPAAVPPTVPAVSPPAVAEAGAISTDVAWTQLMIALDQRMLAALELAPQRAGDKALTAFAADVARRHEAEVARLRELLQATGTPETNPHEGHDMPGMITKENLSLLAGKSGAEFDTMLADSLRAHFEQCRMLAGSEQSAGADPAVKALAASVETTRQTDLDRLATLTGPR</sequence>
<dbReference type="InterPro" id="IPR012347">
    <property type="entry name" value="Ferritin-like"/>
</dbReference>
<name>A0ABW2H7J3_9ACTN</name>
<evidence type="ECO:0000256" key="1">
    <source>
        <dbReference type="SAM" id="SignalP"/>
    </source>
</evidence>
<dbReference type="Proteomes" id="UP001596392">
    <property type="component" value="Unassembled WGS sequence"/>
</dbReference>
<feature type="signal peptide" evidence="1">
    <location>
        <begin position="1"/>
        <end position="23"/>
    </location>
</feature>
<dbReference type="PROSITE" id="PS51257">
    <property type="entry name" value="PROKAR_LIPOPROTEIN"/>
    <property type="match status" value="1"/>
</dbReference>
<protein>
    <submittedName>
        <fullName evidence="3">DUF305 domain-containing protein</fullName>
    </submittedName>
</protein>
<dbReference type="EMBL" id="JBHTAC010000070">
    <property type="protein sequence ID" value="MFC7247961.1"/>
    <property type="molecule type" value="Genomic_DNA"/>
</dbReference>